<sequence>MTHKTHPSLLGCGYHPVSGLPLIPRHLAKQLNPIIGSYPHDTLANASALAAWLVEALSSTHGEGLEGADYAYLLGRAVKAALDFEMEAPLRQEEPSHD</sequence>
<dbReference type="KEGG" id="metu:GNH96_09535"/>
<keyword evidence="2" id="KW-1185">Reference proteome</keyword>
<proteinExistence type="predicted"/>
<dbReference type="EMBL" id="CP046565">
    <property type="protein sequence ID" value="QJD30188.1"/>
    <property type="molecule type" value="Genomic_DNA"/>
</dbReference>
<dbReference type="Proteomes" id="UP000503004">
    <property type="component" value="Chromosome"/>
</dbReference>
<reference evidence="2" key="1">
    <citation type="submission" date="2019-12" db="EMBL/GenBank/DDBJ databases">
        <authorList>
            <person name="Awala S.I."/>
            <person name="Rhee S.K."/>
        </authorList>
    </citation>
    <scope>NUCLEOTIDE SEQUENCE [LARGE SCALE GENOMIC DNA]</scope>
    <source>
        <strain evidence="2">IM1</strain>
    </source>
</reference>
<evidence type="ECO:0000313" key="1">
    <source>
        <dbReference type="EMBL" id="QJD30188.1"/>
    </source>
</evidence>
<evidence type="ECO:0000313" key="2">
    <source>
        <dbReference type="Proteomes" id="UP000503004"/>
    </source>
</evidence>
<gene>
    <name evidence="1" type="ORF">GNH96_09535</name>
</gene>
<name>A0A858Q8I9_9GAMM</name>
<protein>
    <submittedName>
        <fullName evidence="1">Uncharacterized protein</fullName>
    </submittedName>
</protein>
<organism evidence="1 2">
    <name type="scientific">Methylococcus geothermalis</name>
    <dbReference type="NCBI Taxonomy" id="2681310"/>
    <lineage>
        <taxon>Bacteria</taxon>
        <taxon>Pseudomonadati</taxon>
        <taxon>Pseudomonadota</taxon>
        <taxon>Gammaproteobacteria</taxon>
        <taxon>Methylococcales</taxon>
        <taxon>Methylococcaceae</taxon>
        <taxon>Methylococcus</taxon>
    </lineage>
</organism>
<dbReference type="RefSeq" id="WP_169603466.1">
    <property type="nucleotide sequence ID" value="NZ_CP046565.1"/>
</dbReference>
<accession>A0A858Q8I9</accession>
<dbReference type="AlphaFoldDB" id="A0A858Q8I9"/>